<reference evidence="15" key="2">
    <citation type="journal article" date="2014" name="ISME J.">
        <title>Microbial stratification in low pH oxic and suboxic macroscopic growths along an acid mine drainage.</title>
        <authorList>
            <person name="Mendez-Garcia C."/>
            <person name="Mesa V."/>
            <person name="Sprenger R.R."/>
            <person name="Richter M."/>
            <person name="Diez M.S."/>
            <person name="Solano J."/>
            <person name="Bargiela R."/>
            <person name="Golyshina O.V."/>
            <person name="Manteca A."/>
            <person name="Ramos J.L."/>
            <person name="Gallego J.R."/>
            <person name="Llorente I."/>
            <person name="Martins Dos Santos V.A."/>
            <person name="Jensen O.N."/>
            <person name="Pelaez A.I."/>
            <person name="Sanchez J."/>
            <person name="Ferrer M."/>
        </authorList>
    </citation>
    <scope>NUCLEOTIDE SEQUENCE</scope>
</reference>
<keyword evidence="7" id="KW-0573">Peptidoglycan synthesis</keyword>
<keyword evidence="1" id="KW-0963">Cytoplasm</keyword>
<evidence type="ECO:0000256" key="4">
    <source>
        <dbReference type="ARBA" id="ARBA00022741"/>
    </source>
</evidence>
<evidence type="ECO:0000256" key="3">
    <source>
        <dbReference type="ARBA" id="ARBA00022618"/>
    </source>
</evidence>
<keyword evidence="9" id="KW-0961">Cell wall biogenesis/degradation</keyword>
<dbReference type="GO" id="GO:0009252">
    <property type="term" value="P:peptidoglycan biosynthetic process"/>
    <property type="evidence" value="ECO:0007669"/>
    <property type="project" value="UniProtKB-KW"/>
</dbReference>
<evidence type="ECO:0000256" key="6">
    <source>
        <dbReference type="ARBA" id="ARBA00022960"/>
    </source>
</evidence>
<sequence>MLNMTLGEVAMWTHGTLHGGVAQVRGASADTRALQPGMLFVALAGERVDGHDFLARAAAAGATGALVARRIDGALAQIQVADTLAALGDLASAVRARSAAEVIGITGSSGKTTVKNLCAAILAGVAATHATQGNQNNEIGLPLSLLNMRDDARYAVLEMGAGKPGDIAYLAAIARPRVALVNNVAPAHLQRLGSIEGVAETKGAIYAALPADGIAVINADDVFAGYFTAQAGARRVLRFGRAAEAEICATQVHSDLDGSRFVLHTPSGTAPVKLSLPGAHNVLNALAAAALAHALDLTPQHIAEGLARVGAVHGRLMRRTMAGGWTLLDDSYNANPASVAAAIDTLALAPGETWLVLGDLAELGPDAQVLHAELGRKARAAGITRLWTVGQLSAAASTAFGAAARHFEDQAALAAALQVAVHAGVTCLVKGSRSSAMERVIAQLDQVDAHGGHADAV</sequence>
<comment type="caution">
    <text evidence="15">The sequence shown here is derived from an EMBL/GenBank/DDBJ whole genome shotgun (WGS) entry which is preliminary data.</text>
</comment>
<keyword evidence="2 15" id="KW-0436">Ligase</keyword>
<evidence type="ECO:0000256" key="1">
    <source>
        <dbReference type="ARBA" id="ARBA00022490"/>
    </source>
</evidence>
<keyword evidence="6" id="KW-0133">Cell shape</keyword>
<keyword evidence="5" id="KW-0067">ATP-binding</keyword>
<dbReference type="InterPro" id="IPR004101">
    <property type="entry name" value="Mur_ligase_C"/>
</dbReference>
<dbReference type="InterPro" id="IPR013221">
    <property type="entry name" value="Mur_ligase_cen"/>
</dbReference>
<dbReference type="Pfam" id="PF01225">
    <property type="entry name" value="Mur_ligase"/>
    <property type="match status" value="1"/>
</dbReference>
<evidence type="ECO:0000256" key="2">
    <source>
        <dbReference type="ARBA" id="ARBA00022598"/>
    </source>
</evidence>
<feature type="domain" description="Mur ligase C-terminal" evidence="12">
    <location>
        <begin position="314"/>
        <end position="433"/>
    </location>
</feature>
<keyword evidence="4" id="KW-0547">Nucleotide-binding</keyword>
<dbReference type="Pfam" id="PF08245">
    <property type="entry name" value="Mur_ligase_M"/>
    <property type="match status" value="1"/>
</dbReference>
<gene>
    <name evidence="16" type="ORF">B1A_07341</name>
    <name evidence="15" type="ORF">B1B_06269</name>
    <name evidence="14" type="ORF">B2A_04108</name>
</gene>
<dbReference type="InterPro" id="IPR005863">
    <property type="entry name" value="UDP-N-AcMur_synth"/>
</dbReference>
<dbReference type="GO" id="GO:0005524">
    <property type="term" value="F:ATP binding"/>
    <property type="evidence" value="ECO:0007669"/>
    <property type="project" value="UniProtKB-KW"/>
</dbReference>
<evidence type="ECO:0000256" key="10">
    <source>
        <dbReference type="ARBA" id="ARBA00031461"/>
    </source>
</evidence>
<dbReference type="InterPro" id="IPR036615">
    <property type="entry name" value="Mur_ligase_C_dom_sf"/>
</dbReference>
<dbReference type="EMBL" id="AUZX01005287">
    <property type="protein sequence ID" value="EQD68454.1"/>
    <property type="molecule type" value="Genomic_DNA"/>
</dbReference>
<protein>
    <recommendedName>
        <fullName evidence="10">UDP-MurNAc-pentapeptide synthetase</fullName>
    </recommendedName>
</protein>
<evidence type="ECO:0000256" key="8">
    <source>
        <dbReference type="ARBA" id="ARBA00023306"/>
    </source>
</evidence>
<feature type="domain" description="Mur ligase central" evidence="13">
    <location>
        <begin position="105"/>
        <end position="292"/>
    </location>
</feature>
<dbReference type="SUPFAM" id="SSF53244">
    <property type="entry name" value="MurD-like peptide ligases, peptide-binding domain"/>
    <property type="match status" value="1"/>
</dbReference>
<dbReference type="EMBL" id="AUZZ01002747">
    <property type="protein sequence ID" value="EQD59117.1"/>
    <property type="molecule type" value="Genomic_DNA"/>
</dbReference>
<dbReference type="GO" id="GO:0047480">
    <property type="term" value="F:UDP-N-acetylmuramoyl-tripeptide-D-alanyl-D-alanine ligase activity"/>
    <property type="evidence" value="ECO:0007669"/>
    <property type="project" value="InterPro"/>
</dbReference>
<dbReference type="SUPFAM" id="SSF63418">
    <property type="entry name" value="MurE/MurF N-terminal domain"/>
    <property type="match status" value="1"/>
</dbReference>
<dbReference type="PANTHER" id="PTHR43024:SF1">
    <property type="entry name" value="UDP-N-ACETYLMURAMOYL-TRIPEPTIDE--D-ALANYL-D-ALANINE LIGASE"/>
    <property type="match status" value="1"/>
</dbReference>
<evidence type="ECO:0000259" key="11">
    <source>
        <dbReference type="Pfam" id="PF01225"/>
    </source>
</evidence>
<dbReference type="Pfam" id="PF02875">
    <property type="entry name" value="Mur_ligase_C"/>
    <property type="match status" value="1"/>
</dbReference>
<dbReference type="AlphaFoldDB" id="T1AYD1"/>
<evidence type="ECO:0000313" key="15">
    <source>
        <dbReference type="EMBL" id="EQD65596.1"/>
    </source>
</evidence>
<dbReference type="GO" id="GO:0008360">
    <property type="term" value="P:regulation of cell shape"/>
    <property type="evidence" value="ECO:0007669"/>
    <property type="project" value="UniProtKB-KW"/>
</dbReference>
<dbReference type="Gene3D" id="3.40.1190.10">
    <property type="entry name" value="Mur-like, catalytic domain"/>
    <property type="match status" value="1"/>
</dbReference>
<dbReference type="GO" id="GO:0051301">
    <property type="term" value="P:cell division"/>
    <property type="evidence" value="ECO:0007669"/>
    <property type="project" value="UniProtKB-KW"/>
</dbReference>
<evidence type="ECO:0000256" key="9">
    <source>
        <dbReference type="ARBA" id="ARBA00023316"/>
    </source>
</evidence>
<feature type="domain" description="Mur ligase N-terminal catalytic" evidence="11">
    <location>
        <begin position="25"/>
        <end position="69"/>
    </location>
</feature>
<dbReference type="HAMAP" id="MF_02019">
    <property type="entry name" value="MurF"/>
    <property type="match status" value="1"/>
</dbReference>
<dbReference type="InterPro" id="IPR000713">
    <property type="entry name" value="Mur_ligase_N"/>
</dbReference>
<dbReference type="GO" id="GO:0071555">
    <property type="term" value="P:cell wall organization"/>
    <property type="evidence" value="ECO:0007669"/>
    <property type="project" value="UniProtKB-KW"/>
</dbReference>
<dbReference type="Gene3D" id="3.40.1390.10">
    <property type="entry name" value="MurE/MurF, N-terminal domain"/>
    <property type="match status" value="1"/>
</dbReference>
<evidence type="ECO:0000256" key="7">
    <source>
        <dbReference type="ARBA" id="ARBA00022984"/>
    </source>
</evidence>
<dbReference type="EMBL" id="AUZY01003991">
    <property type="protein sequence ID" value="EQD65596.1"/>
    <property type="molecule type" value="Genomic_DNA"/>
</dbReference>
<evidence type="ECO:0000256" key="5">
    <source>
        <dbReference type="ARBA" id="ARBA00022840"/>
    </source>
</evidence>
<dbReference type="NCBIfam" id="TIGR01143">
    <property type="entry name" value="murF"/>
    <property type="match status" value="1"/>
</dbReference>
<keyword evidence="3" id="KW-0132">Cell division</keyword>
<evidence type="ECO:0000313" key="16">
    <source>
        <dbReference type="EMBL" id="EQD68454.1"/>
    </source>
</evidence>
<reference evidence="15" key="1">
    <citation type="submission" date="2013-08" db="EMBL/GenBank/DDBJ databases">
        <authorList>
            <person name="Mendez C."/>
            <person name="Richter M."/>
            <person name="Ferrer M."/>
            <person name="Sanchez J."/>
        </authorList>
    </citation>
    <scope>NUCLEOTIDE SEQUENCE</scope>
</reference>
<dbReference type="SUPFAM" id="SSF53623">
    <property type="entry name" value="MurD-like peptide ligases, catalytic domain"/>
    <property type="match status" value="1"/>
</dbReference>
<accession>T1AYD1</accession>
<proteinExistence type="inferred from homology"/>
<organism evidence="15">
    <name type="scientific">mine drainage metagenome</name>
    <dbReference type="NCBI Taxonomy" id="410659"/>
    <lineage>
        <taxon>unclassified sequences</taxon>
        <taxon>metagenomes</taxon>
        <taxon>ecological metagenomes</taxon>
    </lineage>
</organism>
<dbReference type="InterPro" id="IPR035911">
    <property type="entry name" value="MurE/MurF_N"/>
</dbReference>
<keyword evidence="8" id="KW-0131">Cell cycle</keyword>
<dbReference type="InterPro" id="IPR051046">
    <property type="entry name" value="MurCDEF_CellWall_CoF430Synth"/>
</dbReference>
<dbReference type="InterPro" id="IPR036565">
    <property type="entry name" value="Mur-like_cat_sf"/>
</dbReference>
<dbReference type="Gene3D" id="3.90.190.20">
    <property type="entry name" value="Mur ligase, C-terminal domain"/>
    <property type="match status" value="1"/>
</dbReference>
<evidence type="ECO:0000313" key="14">
    <source>
        <dbReference type="EMBL" id="EQD59117.1"/>
    </source>
</evidence>
<evidence type="ECO:0000259" key="13">
    <source>
        <dbReference type="Pfam" id="PF08245"/>
    </source>
</evidence>
<name>T1AYD1_9ZZZZ</name>
<evidence type="ECO:0000259" key="12">
    <source>
        <dbReference type="Pfam" id="PF02875"/>
    </source>
</evidence>
<dbReference type="PANTHER" id="PTHR43024">
    <property type="entry name" value="UDP-N-ACETYLMURAMOYL-TRIPEPTIDE--D-ALANYL-D-ALANINE LIGASE"/>
    <property type="match status" value="1"/>
</dbReference>